<dbReference type="AlphaFoldDB" id="A0A8J7LGG9"/>
<evidence type="ECO:0000256" key="6">
    <source>
        <dbReference type="ARBA" id="ARBA00023033"/>
    </source>
</evidence>
<keyword evidence="9" id="KW-1185">Reference proteome</keyword>
<evidence type="ECO:0000256" key="3">
    <source>
        <dbReference type="ARBA" id="ARBA00022827"/>
    </source>
</evidence>
<dbReference type="Proteomes" id="UP000662314">
    <property type="component" value="Unassembled WGS sequence"/>
</dbReference>
<dbReference type="EMBL" id="JAECZA010000021">
    <property type="protein sequence ID" value="MBH8572964.1"/>
    <property type="molecule type" value="Genomic_DNA"/>
</dbReference>
<dbReference type="Pfam" id="PF01494">
    <property type="entry name" value="FAD_binding_3"/>
    <property type="match status" value="1"/>
</dbReference>
<keyword evidence="2" id="KW-0285">Flavoprotein</keyword>
<dbReference type="GO" id="GO:0004502">
    <property type="term" value="F:kynurenine 3-monooxygenase activity"/>
    <property type="evidence" value="ECO:0007669"/>
    <property type="project" value="TreeGrafter"/>
</dbReference>
<dbReference type="RefSeq" id="WP_214431785.1">
    <property type="nucleotide sequence ID" value="NZ_CAWPUQ010000113.1"/>
</dbReference>
<evidence type="ECO:0000256" key="2">
    <source>
        <dbReference type="ARBA" id="ARBA00022630"/>
    </source>
</evidence>
<evidence type="ECO:0000313" key="8">
    <source>
        <dbReference type="EMBL" id="MBH8572964.1"/>
    </source>
</evidence>
<evidence type="ECO:0000256" key="5">
    <source>
        <dbReference type="ARBA" id="ARBA00023002"/>
    </source>
</evidence>
<evidence type="ECO:0000256" key="4">
    <source>
        <dbReference type="ARBA" id="ARBA00022857"/>
    </source>
</evidence>
<comment type="caution">
    <text evidence="8">The sequence shown here is derived from an EMBL/GenBank/DDBJ whole genome shotgun (WGS) entry which is preliminary data.</text>
</comment>
<keyword evidence="4" id="KW-0521">NADP</keyword>
<evidence type="ECO:0000313" key="9">
    <source>
        <dbReference type="Proteomes" id="UP000662314"/>
    </source>
</evidence>
<keyword evidence="5" id="KW-0560">Oxidoreductase</keyword>
<keyword evidence="3" id="KW-0274">FAD</keyword>
<dbReference type="InterPro" id="IPR036188">
    <property type="entry name" value="FAD/NAD-bd_sf"/>
</dbReference>
<dbReference type="GO" id="GO:0071949">
    <property type="term" value="F:FAD binding"/>
    <property type="evidence" value="ECO:0007669"/>
    <property type="project" value="InterPro"/>
</dbReference>
<keyword evidence="6 8" id="KW-0503">Monooxygenase</keyword>
<dbReference type="SUPFAM" id="SSF51905">
    <property type="entry name" value="FAD/NAD(P)-binding domain"/>
    <property type="match status" value="1"/>
</dbReference>
<dbReference type="PANTHER" id="PTHR46028:SF2">
    <property type="entry name" value="KYNURENINE 3-MONOOXYGENASE"/>
    <property type="match status" value="1"/>
</dbReference>
<proteinExistence type="predicted"/>
<evidence type="ECO:0000259" key="7">
    <source>
        <dbReference type="Pfam" id="PF01494"/>
    </source>
</evidence>
<dbReference type="GO" id="GO:0070189">
    <property type="term" value="P:kynurenine metabolic process"/>
    <property type="evidence" value="ECO:0007669"/>
    <property type="project" value="TreeGrafter"/>
</dbReference>
<dbReference type="PRINTS" id="PR00420">
    <property type="entry name" value="RNGMNOXGNASE"/>
</dbReference>
<dbReference type="PANTHER" id="PTHR46028">
    <property type="entry name" value="KYNURENINE 3-MONOOXYGENASE"/>
    <property type="match status" value="1"/>
</dbReference>
<dbReference type="InterPro" id="IPR002938">
    <property type="entry name" value="FAD-bd"/>
</dbReference>
<protein>
    <submittedName>
        <fullName evidence="8">FAD-dependent monooxygenase</fullName>
    </submittedName>
</protein>
<dbReference type="Gene3D" id="3.50.50.60">
    <property type="entry name" value="FAD/NAD(P)-binding domain"/>
    <property type="match status" value="1"/>
</dbReference>
<evidence type="ECO:0000256" key="1">
    <source>
        <dbReference type="ARBA" id="ARBA00001974"/>
    </source>
</evidence>
<accession>A0A8J7LGG9</accession>
<gene>
    <name evidence="8" type="ORF">I8752_08015</name>
</gene>
<comment type="cofactor">
    <cofactor evidence="1">
        <name>FAD</name>
        <dbReference type="ChEBI" id="CHEBI:57692"/>
    </cofactor>
</comment>
<name>A0A8J7LGG9_9NOST</name>
<reference evidence="8 9" key="1">
    <citation type="journal article" date="2021" name="Int. J. Syst. Evol. Microbiol.">
        <title>Amazonocrinis nigriterrae gen. nov., sp. nov., Atlanticothrix silvestris gen. nov., sp. nov. and Dendronalium phyllosphericum gen. nov., sp. nov., nostocacean cyanobacteria from Brazilian environments.</title>
        <authorList>
            <person name="Alvarenga D.O."/>
            <person name="Andreote A.P.D."/>
            <person name="Branco L.H.Z."/>
            <person name="Delbaje E."/>
            <person name="Cruz R.B."/>
            <person name="Varani A.M."/>
            <person name="Fiore M.F."/>
        </authorList>
    </citation>
    <scope>NUCLEOTIDE SEQUENCE [LARGE SCALE GENOMIC DNA]</scope>
    <source>
        <strain evidence="8 9">CENA369</strain>
    </source>
</reference>
<feature type="domain" description="FAD-binding" evidence="7">
    <location>
        <begin position="4"/>
        <end position="339"/>
    </location>
</feature>
<sequence>MMKKVAIVGAGPCGLLLAHYLLRRGDKYQIDIYERRGDPRTVSFSKSRTYPISLNERGMSALRQIEGLEEAVRAVSVEMKGTVFHQKNGKTRFTPRQKPLVTLDRTNLIIVLLEQLSQKYDNSRLQIHFDCSCTAVDFVAKTVIFQSVLTDSSLKIPTNKEEITFNYDLLVGTDGSRSAVREGFLSTESFECEDKYYPTDYKSIFLDNAKNSKTHLKSDNIHTWRLDDGTLMVALYQVDGTMSGAINFPREKNQVAGLSSSKEILEFFQKNFPVIGQVMTEEEAEAFLNRPISRILTIRCNRYHQGDSVLLMGDAAHAVSSSIGQGCNAALEDVVVFDNLLNEYSDDLAETLKQFTVRRQPDGYALVELGDYAFPSSTSLFIEFIFRELIAKSLHRLFPQVFPPSLVDLIFETTVPYSEILNSYKGWVSKVKKSNEKVSTNS</sequence>
<organism evidence="8 9">
    <name type="scientific">Dendronalium phyllosphericum CENA369</name>
    <dbReference type="NCBI Taxonomy" id="1725256"/>
    <lineage>
        <taxon>Bacteria</taxon>
        <taxon>Bacillati</taxon>
        <taxon>Cyanobacteriota</taxon>
        <taxon>Cyanophyceae</taxon>
        <taxon>Nostocales</taxon>
        <taxon>Nostocaceae</taxon>
        <taxon>Dendronalium</taxon>
        <taxon>Dendronalium phyllosphericum</taxon>
    </lineage>
</organism>